<feature type="compositionally biased region" description="Low complexity" evidence="1">
    <location>
        <begin position="393"/>
        <end position="409"/>
    </location>
</feature>
<evidence type="ECO:0000256" key="1">
    <source>
        <dbReference type="SAM" id="MobiDB-lite"/>
    </source>
</evidence>
<feature type="compositionally biased region" description="Low complexity" evidence="1">
    <location>
        <begin position="146"/>
        <end position="160"/>
    </location>
</feature>
<dbReference type="AlphaFoldDB" id="A0A9N8HRB0"/>
<evidence type="ECO:0000313" key="3">
    <source>
        <dbReference type="Proteomes" id="UP001153069"/>
    </source>
</evidence>
<reference evidence="2" key="1">
    <citation type="submission" date="2020-06" db="EMBL/GenBank/DDBJ databases">
        <authorList>
            <consortium name="Plant Systems Biology data submission"/>
        </authorList>
    </citation>
    <scope>NUCLEOTIDE SEQUENCE</scope>
    <source>
        <strain evidence="2">D6</strain>
    </source>
</reference>
<accession>A0A9N8HRB0</accession>
<keyword evidence="3" id="KW-1185">Reference proteome</keyword>
<name>A0A9N8HRB0_9STRA</name>
<feature type="region of interest" description="Disordered" evidence="1">
    <location>
        <begin position="146"/>
        <end position="165"/>
    </location>
</feature>
<gene>
    <name evidence="2" type="ORF">SEMRO_1376_G267430.1</name>
</gene>
<proteinExistence type="predicted"/>
<comment type="caution">
    <text evidence="2">The sequence shown here is derived from an EMBL/GenBank/DDBJ whole genome shotgun (WGS) entry which is preliminary data.</text>
</comment>
<protein>
    <submittedName>
        <fullName evidence="2">Uncharacterized protein</fullName>
    </submittedName>
</protein>
<sequence>MSSKSTDDPPANNNVWASLPVPLCDIFVQEIAPQYLTVEDLIRLSGLSRRYRELFRPTNSSSSSGCSCSSGTKILQAQLLRDSSWNSTVKNVRTPHYRTIHQLPTIGSLTPEESIREDPLLVAQLRNAALRRRALVHIRLFDTTHQNSDSTTNATTNAADQQEEENNNSIDYYEPLDVQLHHILSQHKAKRDTDIMRIARMYHVPPRANTEFLCINRSDRDVWCHFIDHSGRLAIRDGDGISSMTQVTQQQNDDYLSSFVVPPDGRLPQNVFRHISALSHAFGFCWQEGGPPFLIYQQNRSWHRTTTRGVTMPIHAIALHPGGVVEELQCGSTFTFDRGGWFTAGLYQFVDRNTGQRFATGAAQQPLQQEEVVVAMNPRRQEQSAEEDHPADEQQQAEQQPHAVQQQSHAEQHAEQQQPTTNANEETLPPMERAKELAKTFYGLHVPSIEHECWLGLGGAQEVLGDPADPLNHPTAISAAIHHHDKLQQQQQ</sequence>
<evidence type="ECO:0000313" key="2">
    <source>
        <dbReference type="EMBL" id="CAB9523091.1"/>
    </source>
</evidence>
<feature type="compositionally biased region" description="Basic and acidic residues" evidence="1">
    <location>
        <begin position="379"/>
        <end position="392"/>
    </location>
</feature>
<organism evidence="2 3">
    <name type="scientific">Seminavis robusta</name>
    <dbReference type="NCBI Taxonomy" id="568900"/>
    <lineage>
        <taxon>Eukaryota</taxon>
        <taxon>Sar</taxon>
        <taxon>Stramenopiles</taxon>
        <taxon>Ochrophyta</taxon>
        <taxon>Bacillariophyta</taxon>
        <taxon>Bacillariophyceae</taxon>
        <taxon>Bacillariophycidae</taxon>
        <taxon>Naviculales</taxon>
        <taxon>Naviculaceae</taxon>
        <taxon>Seminavis</taxon>
    </lineage>
</organism>
<dbReference type="Proteomes" id="UP001153069">
    <property type="component" value="Unassembled WGS sequence"/>
</dbReference>
<feature type="region of interest" description="Disordered" evidence="1">
    <location>
        <begin position="379"/>
        <end position="428"/>
    </location>
</feature>
<dbReference type="EMBL" id="CAICTM010001374">
    <property type="protein sequence ID" value="CAB9523091.1"/>
    <property type="molecule type" value="Genomic_DNA"/>
</dbReference>